<dbReference type="SMART" id="SM00256">
    <property type="entry name" value="FBOX"/>
    <property type="match status" value="1"/>
</dbReference>
<feature type="domain" description="F-box" evidence="1">
    <location>
        <begin position="5"/>
        <end position="53"/>
    </location>
</feature>
<dbReference type="Pfam" id="PF08387">
    <property type="entry name" value="FBD"/>
    <property type="match status" value="1"/>
</dbReference>
<dbReference type="Proteomes" id="UP000257109">
    <property type="component" value="Unassembled WGS sequence"/>
</dbReference>
<gene>
    <name evidence="2" type="ORF">CR513_51498</name>
</gene>
<proteinExistence type="predicted"/>
<evidence type="ECO:0000313" key="3">
    <source>
        <dbReference type="Proteomes" id="UP000257109"/>
    </source>
</evidence>
<dbReference type="STRING" id="157652.A0A371ETL3"/>
<comment type="caution">
    <text evidence="2">The sequence shown here is derived from an EMBL/GenBank/DDBJ whole genome shotgun (WGS) entry which is preliminary data.</text>
</comment>
<dbReference type="Gene3D" id="1.20.1280.50">
    <property type="match status" value="1"/>
</dbReference>
<dbReference type="Pfam" id="PF23622">
    <property type="entry name" value="LRR_At1g61320_AtMIF1"/>
    <property type="match status" value="1"/>
</dbReference>
<dbReference type="Gene3D" id="3.80.10.10">
    <property type="entry name" value="Ribonuclease Inhibitor"/>
    <property type="match status" value="1"/>
</dbReference>
<dbReference type="AlphaFoldDB" id="A0A371ETL3"/>
<name>A0A371ETL3_MUCPR</name>
<organism evidence="2 3">
    <name type="scientific">Mucuna pruriens</name>
    <name type="common">Velvet bean</name>
    <name type="synonym">Dolichos pruriens</name>
    <dbReference type="NCBI Taxonomy" id="157652"/>
    <lineage>
        <taxon>Eukaryota</taxon>
        <taxon>Viridiplantae</taxon>
        <taxon>Streptophyta</taxon>
        <taxon>Embryophyta</taxon>
        <taxon>Tracheophyta</taxon>
        <taxon>Spermatophyta</taxon>
        <taxon>Magnoliopsida</taxon>
        <taxon>eudicotyledons</taxon>
        <taxon>Gunneridae</taxon>
        <taxon>Pentapetalae</taxon>
        <taxon>rosids</taxon>
        <taxon>fabids</taxon>
        <taxon>Fabales</taxon>
        <taxon>Fabaceae</taxon>
        <taxon>Papilionoideae</taxon>
        <taxon>50 kb inversion clade</taxon>
        <taxon>NPAAA clade</taxon>
        <taxon>indigoferoid/millettioid clade</taxon>
        <taxon>Phaseoleae</taxon>
        <taxon>Mucuna</taxon>
    </lineage>
</organism>
<dbReference type="PANTHER" id="PTHR31900:SF30">
    <property type="entry name" value="SUPERFAMILY PROTEIN, PUTATIVE-RELATED"/>
    <property type="match status" value="1"/>
</dbReference>
<feature type="non-terminal residue" evidence="2">
    <location>
        <position position="1"/>
    </location>
</feature>
<dbReference type="PANTHER" id="PTHR31900">
    <property type="entry name" value="F-BOX/RNI SUPERFAMILY PROTEIN-RELATED"/>
    <property type="match status" value="1"/>
</dbReference>
<dbReference type="PROSITE" id="PS50181">
    <property type="entry name" value="FBOX"/>
    <property type="match status" value="1"/>
</dbReference>
<dbReference type="SMART" id="SM00579">
    <property type="entry name" value="FBD"/>
    <property type="match status" value="1"/>
</dbReference>
<dbReference type="InterPro" id="IPR006566">
    <property type="entry name" value="FBD"/>
</dbReference>
<dbReference type="InterPro" id="IPR036047">
    <property type="entry name" value="F-box-like_dom_sf"/>
</dbReference>
<sequence length="466" mass="53542">MAESVDGLSSLPIELLLTILSLLPFKEVMKNCVLSKKWSKICKSTTNIEFNELFFVKFDEPDETREAQRRAFLDFINIWIGNYEGSVVDKFSLRLSMPENVGHIIDRCVSFATLGGVKELALDFADANRSEDMVYFEDYEARLMLPAQVYEHSSLESLKLYSCGFVVAQMVNFHLLKQISLGWMEVSLTAIKTLLSNCETLESLSFKKCWNSELFNLGDEPNMVLRKLIIDKCRYDYGVFRVNAPNLKIFKYCGLMHFFIVEIHCLELEEAHLDFSPEYGFEGHGHPLCNLVEALYTSRVLTVCSFVLQVIPSGPEQIRDMHVRHLIMKTALHENEFMGITFFLNCCPMLERLTIEISSLNDLFVSINYDYEVPFYFNLMQFWIDNVGVYECLRSSLKVVEMNGFRGTMNEHNVLKYLIFSGIVLKKISINMLKDGSGNVESHCRRSAEILLTVPRGSTNLEISIF</sequence>
<evidence type="ECO:0000313" key="2">
    <source>
        <dbReference type="EMBL" id="RDX69385.1"/>
    </source>
</evidence>
<dbReference type="OrthoDB" id="1416519at2759"/>
<dbReference type="Pfam" id="PF00646">
    <property type="entry name" value="F-box"/>
    <property type="match status" value="1"/>
</dbReference>
<dbReference type="InterPro" id="IPR001810">
    <property type="entry name" value="F-box_dom"/>
</dbReference>
<reference evidence="2" key="1">
    <citation type="submission" date="2018-05" db="EMBL/GenBank/DDBJ databases">
        <title>Draft genome of Mucuna pruriens seed.</title>
        <authorList>
            <person name="Nnadi N.E."/>
            <person name="Vos R."/>
            <person name="Hasami M.H."/>
            <person name="Devisetty U.K."/>
            <person name="Aguiy J.C."/>
        </authorList>
    </citation>
    <scope>NUCLEOTIDE SEQUENCE [LARGE SCALE GENOMIC DNA]</scope>
    <source>
        <strain evidence="2">JCA_2017</strain>
    </source>
</reference>
<dbReference type="InterPro" id="IPR055357">
    <property type="entry name" value="LRR_At1g61320_AtMIF1"/>
</dbReference>
<keyword evidence="3" id="KW-1185">Reference proteome</keyword>
<protein>
    <submittedName>
        <fullName evidence="2">F-box/LRR-repeat protein</fullName>
    </submittedName>
</protein>
<accession>A0A371ETL3</accession>
<dbReference type="SUPFAM" id="SSF52047">
    <property type="entry name" value="RNI-like"/>
    <property type="match status" value="1"/>
</dbReference>
<dbReference type="InterPro" id="IPR050232">
    <property type="entry name" value="FBL13/AtMIF1-like"/>
</dbReference>
<dbReference type="EMBL" id="QJKJ01012131">
    <property type="protein sequence ID" value="RDX69385.1"/>
    <property type="molecule type" value="Genomic_DNA"/>
</dbReference>
<dbReference type="InterPro" id="IPR032675">
    <property type="entry name" value="LRR_dom_sf"/>
</dbReference>
<dbReference type="SUPFAM" id="SSF81383">
    <property type="entry name" value="F-box domain"/>
    <property type="match status" value="1"/>
</dbReference>
<evidence type="ECO:0000259" key="1">
    <source>
        <dbReference type="PROSITE" id="PS50181"/>
    </source>
</evidence>